<dbReference type="AlphaFoldDB" id="A0A381YWG5"/>
<feature type="non-terminal residue" evidence="2">
    <location>
        <position position="113"/>
    </location>
</feature>
<organism evidence="2">
    <name type="scientific">marine metagenome</name>
    <dbReference type="NCBI Taxonomy" id="408172"/>
    <lineage>
        <taxon>unclassified sequences</taxon>
        <taxon>metagenomes</taxon>
        <taxon>ecological metagenomes</taxon>
    </lineage>
</organism>
<evidence type="ECO:0000313" key="2">
    <source>
        <dbReference type="EMBL" id="SVA81366.1"/>
    </source>
</evidence>
<dbReference type="PROSITE" id="PS51468">
    <property type="entry name" value="VIT"/>
    <property type="match status" value="1"/>
</dbReference>
<dbReference type="Pfam" id="PF13757">
    <property type="entry name" value="VIT_2"/>
    <property type="match status" value="1"/>
</dbReference>
<proteinExistence type="predicted"/>
<name>A0A381YWG5_9ZZZZ</name>
<accession>A0A381YWG5</accession>
<reference evidence="2" key="1">
    <citation type="submission" date="2018-05" db="EMBL/GenBank/DDBJ databases">
        <authorList>
            <person name="Lanie J.A."/>
            <person name="Ng W.-L."/>
            <person name="Kazmierczak K.M."/>
            <person name="Andrzejewski T.M."/>
            <person name="Davidsen T.M."/>
            <person name="Wayne K.J."/>
            <person name="Tettelin H."/>
            <person name="Glass J.I."/>
            <person name="Rusch D."/>
            <person name="Podicherti R."/>
            <person name="Tsui H.-C.T."/>
            <person name="Winkler M.E."/>
        </authorList>
    </citation>
    <scope>NUCLEOTIDE SEQUENCE</scope>
</reference>
<evidence type="ECO:0000259" key="1">
    <source>
        <dbReference type="PROSITE" id="PS51468"/>
    </source>
</evidence>
<sequence length="113" mass="12342">MSHVLDCARAPQRFPFLPLLIVFLSVFLFSNGSWPAQSPTLGRAMKAQDAEAGTLLVRTSDHGQLRPMPTLATDVNINVTGMIARSTVTQHFGNPTDQWLEGIYVFPLSESAA</sequence>
<dbReference type="InterPro" id="IPR013694">
    <property type="entry name" value="VIT"/>
</dbReference>
<gene>
    <name evidence="2" type="ORF">METZ01_LOCUS134220</name>
</gene>
<protein>
    <recommendedName>
        <fullName evidence="1">VIT domain-containing protein</fullName>
    </recommendedName>
</protein>
<feature type="domain" description="VIT" evidence="1">
    <location>
        <begin position="54"/>
        <end position="113"/>
    </location>
</feature>
<dbReference type="EMBL" id="UINC01019238">
    <property type="protein sequence ID" value="SVA81366.1"/>
    <property type="molecule type" value="Genomic_DNA"/>
</dbReference>